<name>A0ABM6D5T5_9BACL</name>
<dbReference type="Gene3D" id="1.10.8.280">
    <property type="entry name" value="ABC transporter ATPase domain-like"/>
    <property type="match status" value="1"/>
</dbReference>
<evidence type="ECO:0000313" key="4">
    <source>
        <dbReference type="EMBL" id="ANU10950.1"/>
    </source>
</evidence>
<sequence>MAIWNVAMNDYYSNSVVASAKYYGFFVDKSLAVKDWKAVQKDLLFYGVESERFIIHSSKTQPPKTVAKGKFEGVLTGMRRRYQEKCGNSGEADFFFQETCPECRGTKLKEESRQVKVAEKSNSDVSYIPLDVLRENQRTLKRTTSQYLYPSFMNWLKKSNGSSVSVLATCL</sequence>
<keyword evidence="1" id="KW-0479">Metal-binding</keyword>
<reference evidence="4" key="1">
    <citation type="submission" date="2016-10" db="EMBL/GenBank/DDBJ databases">
        <authorList>
            <person name="See-Too W.S."/>
        </authorList>
    </citation>
    <scope>NUCLEOTIDE SEQUENCE</scope>
    <source>
        <strain evidence="4">DSM 14505</strain>
    </source>
</reference>
<gene>
    <name evidence="4" type="ORF">BBH88_11845</name>
</gene>
<evidence type="ECO:0000313" key="5">
    <source>
        <dbReference type="Proteomes" id="UP000092661"/>
    </source>
</evidence>
<keyword evidence="2" id="KW-0862">Zinc</keyword>
<dbReference type="Proteomes" id="UP000092661">
    <property type="component" value="Chromosome"/>
</dbReference>
<accession>A0ABM6D5T5</accession>
<dbReference type="Gene3D" id="1.20.1580.10">
    <property type="entry name" value="ABC transporter ATPase like domain"/>
    <property type="match status" value="1"/>
</dbReference>
<dbReference type="Pfam" id="PF17755">
    <property type="entry name" value="UvrA_DNA-bind"/>
    <property type="match status" value="1"/>
</dbReference>
<evidence type="ECO:0000256" key="2">
    <source>
        <dbReference type="ARBA" id="ARBA00022833"/>
    </source>
</evidence>
<protein>
    <recommendedName>
        <fullName evidence="3">UvrA DNA-binding domain-containing protein</fullName>
    </recommendedName>
</protein>
<keyword evidence="5" id="KW-1185">Reference proteome</keyword>
<proteinExistence type="predicted"/>
<evidence type="ECO:0000256" key="1">
    <source>
        <dbReference type="ARBA" id="ARBA00022723"/>
    </source>
</evidence>
<dbReference type="InterPro" id="IPR041552">
    <property type="entry name" value="UvrA_DNA-bd"/>
</dbReference>
<evidence type="ECO:0000259" key="3">
    <source>
        <dbReference type="Pfam" id="PF17755"/>
    </source>
</evidence>
<dbReference type="EMBL" id="CP016534">
    <property type="protein sequence ID" value="ANU10950.1"/>
    <property type="molecule type" value="Genomic_DNA"/>
</dbReference>
<organism evidence="4 5">
    <name type="scientific">Planococcus antarcticus DSM 14505</name>
    <dbReference type="NCBI Taxonomy" id="1185653"/>
    <lineage>
        <taxon>Bacteria</taxon>
        <taxon>Bacillati</taxon>
        <taxon>Bacillota</taxon>
        <taxon>Bacilli</taxon>
        <taxon>Bacillales</taxon>
        <taxon>Caryophanaceae</taxon>
        <taxon>Planococcus</taxon>
    </lineage>
</organism>
<feature type="domain" description="UvrA DNA-binding" evidence="3">
    <location>
        <begin position="2"/>
        <end position="85"/>
    </location>
</feature>